<proteinExistence type="predicted"/>
<dbReference type="Proteomes" id="UP000887574">
    <property type="component" value="Unplaced"/>
</dbReference>
<evidence type="ECO:0000313" key="2">
    <source>
        <dbReference type="WBParaSite" id="jg15653"/>
    </source>
</evidence>
<dbReference type="Pfam" id="PF08737">
    <property type="entry name" value="Rgp1"/>
    <property type="match status" value="1"/>
</dbReference>
<dbReference type="InterPro" id="IPR014848">
    <property type="entry name" value="Rgp1"/>
</dbReference>
<sequence>MGCVQLHCDQALARSASTLSADRFQNLSESKTAVTREKQAIYPSKPSIIFCDGHFVKYSWYISVAVQHVDAPIKMLHLPIKVINATKTYIANPFICKDEKKPSVIEILSSRVEEITSSRSYRVFEIRSGDSVFAAITMFKSVFKLGDDIIGRMSFPQIGVHCLQVLIKLETVEVNLLGDKKEEKVSSHFTEHYMTAFVGETHFKVSIPLTGTPSFSTEAVQLRYRLHFEFVTSTQKLMKLIDGECLSHVQNDVNIETLEWNTYFTTHACNPHNAILLSQNVPFPQISLVV</sequence>
<reference evidence="2" key="1">
    <citation type="submission" date="2022-11" db="UniProtKB">
        <authorList>
            <consortium name="WormBaseParasite"/>
        </authorList>
    </citation>
    <scope>IDENTIFICATION</scope>
</reference>
<evidence type="ECO:0000313" key="1">
    <source>
        <dbReference type="Proteomes" id="UP000887574"/>
    </source>
</evidence>
<dbReference type="WBParaSite" id="jg15653">
    <property type="protein sequence ID" value="jg15653"/>
    <property type="gene ID" value="jg15653"/>
</dbReference>
<accession>A0A915D3X5</accession>
<dbReference type="AlphaFoldDB" id="A0A915D3X5"/>
<protein>
    <submittedName>
        <fullName evidence="2">Uncharacterized protein</fullName>
    </submittedName>
</protein>
<keyword evidence="1" id="KW-1185">Reference proteome</keyword>
<name>A0A915D3X5_9BILA</name>
<dbReference type="PANTHER" id="PTHR12507">
    <property type="entry name" value="REDUCED GROWTH PHENOTYPE 1 RGP1, YEAST -RELATED"/>
    <property type="match status" value="1"/>
</dbReference>
<organism evidence="1 2">
    <name type="scientific">Ditylenchus dipsaci</name>
    <dbReference type="NCBI Taxonomy" id="166011"/>
    <lineage>
        <taxon>Eukaryota</taxon>
        <taxon>Metazoa</taxon>
        <taxon>Ecdysozoa</taxon>
        <taxon>Nematoda</taxon>
        <taxon>Chromadorea</taxon>
        <taxon>Rhabditida</taxon>
        <taxon>Tylenchina</taxon>
        <taxon>Tylenchomorpha</taxon>
        <taxon>Sphaerularioidea</taxon>
        <taxon>Anguinidae</taxon>
        <taxon>Anguininae</taxon>
        <taxon>Ditylenchus</taxon>
    </lineage>
</organism>